<feature type="binding site" evidence="9">
    <location>
        <begin position="29"/>
        <end position="32"/>
    </location>
    <ligand>
        <name>ATP</name>
        <dbReference type="ChEBI" id="CHEBI:30616"/>
    </ligand>
</feature>
<dbReference type="Gene3D" id="1.10.560.10">
    <property type="entry name" value="GroEL-like equatorial domain"/>
    <property type="match status" value="1"/>
</dbReference>
<dbReference type="GO" id="GO:0009986">
    <property type="term" value="C:cell surface"/>
    <property type="evidence" value="ECO:0007669"/>
    <property type="project" value="UniProtKB-SubCell"/>
</dbReference>
<dbReference type="SUPFAM" id="SSF54849">
    <property type="entry name" value="GroEL-intermediate domain like"/>
    <property type="match status" value="1"/>
</dbReference>
<protein>
    <recommendedName>
        <fullName evidence="9">Chaperonin GroEL</fullName>
        <ecNumber evidence="9">5.6.1.7</ecNumber>
    </recommendedName>
    <alternativeName>
        <fullName evidence="9">60 kDa chaperonin</fullName>
    </alternativeName>
    <alternativeName>
        <fullName evidence="9">Chaperonin-60</fullName>
        <shortName evidence="9">Cpn60</shortName>
    </alternativeName>
</protein>
<feature type="compositionally biased region" description="Basic residues" evidence="12">
    <location>
        <begin position="536"/>
        <end position="549"/>
    </location>
</feature>
<evidence type="ECO:0000256" key="2">
    <source>
        <dbReference type="ARBA" id="ARBA00004241"/>
    </source>
</evidence>
<keyword evidence="7 9" id="KW-0413">Isomerase</keyword>
<dbReference type="GO" id="GO:0016853">
    <property type="term" value="F:isomerase activity"/>
    <property type="evidence" value="ECO:0007669"/>
    <property type="project" value="UniProtKB-KW"/>
</dbReference>
<dbReference type="GO" id="GO:0005524">
    <property type="term" value="F:ATP binding"/>
    <property type="evidence" value="ECO:0007669"/>
    <property type="project" value="UniProtKB-UniRule"/>
</dbReference>
<dbReference type="AlphaFoldDB" id="A0A8J3L336"/>
<dbReference type="InterPro" id="IPR001844">
    <property type="entry name" value="Cpn60/GroEL"/>
</dbReference>
<dbReference type="PRINTS" id="PR00298">
    <property type="entry name" value="CHAPERONIN60"/>
</dbReference>
<comment type="caution">
    <text evidence="13">The sequence shown here is derived from an EMBL/GenBank/DDBJ whole genome shotgun (WGS) entry which is preliminary data.</text>
</comment>
<comment type="subcellular location">
    <subcellularLocation>
        <location evidence="2">Cell surface</location>
    </subcellularLocation>
    <subcellularLocation>
        <location evidence="9">Cytoplasm</location>
    </subcellularLocation>
    <subcellularLocation>
        <location evidence="8">Secreted</location>
        <location evidence="8">Capsule</location>
    </subcellularLocation>
    <subcellularLocation>
        <location evidence="1">Secreted</location>
        <location evidence="1">Cell wall</location>
    </subcellularLocation>
</comment>
<keyword evidence="5 9" id="KW-0067">ATP-binding</keyword>
<reference evidence="13 14" key="1">
    <citation type="submission" date="2021-01" db="EMBL/GenBank/DDBJ databases">
        <title>Whole genome shotgun sequence of Catellatospora coxensis NBRC 107359.</title>
        <authorList>
            <person name="Komaki H."/>
            <person name="Tamura T."/>
        </authorList>
    </citation>
    <scope>NUCLEOTIDE SEQUENCE [LARGE SCALE GENOMIC DNA]</scope>
    <source>
        <strain evidence="13 14">NBRC 107359</strain>
    </source>
</reference>
<dbReference type="HAMAP" id="MF_00600">
    <property type="entry name" value="CH60"/>
    <property type="match status" value="1"/>
</dbReference>
<dbReference type="NCBIfam" id="NF009487">
    <property type="entry name" value="PRK12849.1"/>
    <property type="match status" value="1"/>
</dbReference>
<keyword evidence="4 9" id="KW-0547">Nucleotide-binding</keyword>
<comment type="similarity">
    <text evidence="3 9 10">Belongs to the chaperonin (HSP60) family.</text>
</comment>
<evidence type="ECO:0000256" key="5">
    <source>
        <dbReference type="ARBA" id="ARBA00022840"/>
    </source>
</evidence>
<dbReference type="Pfam" id="PF00118">
    <property type="entry name" value="Cpn60_TCP1"/>
    <property type="match status" value="1"/>
</dbReference>
<feature type="binding site" evidence="9">
    <location>
        <begin position="86"/>
        <end position="90"/>
    </location>
    <ligand>
        <name>ATP</name>
        <dbReference type="ChEBI" id="CHEBI:30616"/>
    </ligand>
</feature>
<evidence type="ECO:0000256" key="8">
    <source>
        <dbReference type="ARBA" id="ARBA00025702"/>
    </source>
</evidence>
<evidence type="ECO:0000256" key="3">
    <source>
        <dbReference type="ARBA" id="ARBA00006607"/>
    </source>
</evidence>
<keyword evidence="14" id="KW-1185">Reference proteome</keyword>
<dbReference type="Proteomes" id="UP000630887">
    <property type="component" value="Unassembled WGS sequence"/>
</dbReference>
<organism evidence="13 14">
    <name type="scientific">Catellatospora coxensis</name>
    <dbReference type="NCBI Taxonomy" id="310354"/>
    <lineage>
        <taxon>Bacteria</taxon>
        <taxon>Bacillati</taxon>
        <taxon>Actinomycetota</taxon>
        <taxon>Actinomycetes</taxon>
        <taxon>Micromonosporales</taxon>
        <taxon>Micromonosporaceae</taxon>
        <taxon>Catellatospora</taxon>
    </lineage>
</organism>
<evidence type="ECO:0000256" key="11">
    <source>
        <dbReference type="RuleBase" id="RU000419"/>
    </source>
</evidence>
<dbReference type="InterPro" id="IPR027410">
    <property type="entry name" value="TCP-1-like_intermed_sf"/>
</dbReference>
<feature type="binding site" evidence="9">
    <location>
        <position position="493"/>
    </location>
    <ligand>
        <name>ATP</name>
        <dbReference type="ChEBI" id="CHEBI:30616"/>
    </ligand>
</feature>
<feature type="binding site" evidence="9">
    <location>
        <begin position="477"/>
        <end position="479"/>
    </location>
    <ligand>
        <name>ATP</name>
        <dbReference type="ChEBI" id="CHEBI:30616"/>
    </ligand>
</feature>
<name>A0A8J3L336_9ACTN</name>
<dbReference type="GO" id="GO:0005737">
    <property type="term" value="C:cytoplasm"/>
    <property type="evidence" value="ECO:0007669"/>
    <property type="project" value="UniProtKB-SubCell"/>
</dbReference>
<dbReference type="NCBIfam" id="NF009488">
    <property type="entry name" value="PRK12850.1"/>
    <property type="match status" value="1"/>
</dbReference>
<dbReference type="FunFam" id="3.50.7.10:FF:000001">
    <property type="entry name" value="60 kDa chaperonin"/>
    <property type="match status" value="1"/>
</dbReference>
<dbReference type="CDD" id="cd03344">
    <property type="entry name" value="GroEL"/>
    <property type="match status" value="1"/>
</dbReference>
<feature type="region of interest" description="Disordered" evidence="12">
    <location>
        <begin position="525"/>
        <end position="549"/>
    </location>
</feature>
<keyword evidence="9" id="KW-0963">Cytoplasm</keyword>
<evidence type="ECO:0000256" key="12">
    <source>
        <dbReference type="SAM" id="MobiDB-lite"/>
    </source>
</evidence>
<dbReference type="EC" id="5.6.1.7" evidence="9"/>
<dbReference type="GO" id="GO:0051082">
    <property type="term" value="F:unfolded protein binding"/>
    <property type="evidence" value="ECO:0007669"/>
    <property type="project" value="UniProtKB-UniRule"/>
</dbReference>
<comment type="subunit">
    <text evidence="9 11">Forms a cylinder of 14 subunits composed of two heptameric rings stacked back-to-back. Interacts with the co-chaperonin GroES.</text>
</comment>
<evidence type="ECO:0000256" key="7">
    <source>
        <dbReference type="ARBA" id="ARBA00023235"/>
    </source>
</evidence>
<dbReference type="NCBIfam" id="TIGR02348">
    <property type="entry name" value="GroEL"/>
    <property type="match status" value="1"/>
</dbReference>
<sequence length="549" mass="57314">MPKILSFSDDARHLLEHGVNALADAVKVTLGPKGRNVVLDKKFGAPTITNDGVTIAKEIELSSPYENLGAQLVKEVATKTNDVAGDGTTTATVLAQAMVREGLRNVTAGSNPAGLKRGIDAAVTKISDALLAKAAPVADKSDIAQVATISAQDSTIGELIAEAMDKVGRDGVITVEEGSTMTTELDITEGMQFDKGFISPHFVTDPESGEAVLDDPYILITTSKISSIEELLPLLEKVLQTSKPLLIVAEDVDGQALSTLVVNSIRKTVKVAAVKAPGFGDRRKAMLQDLSVLTGGELIAPELGYKLDGVTLEQLGQARRAVITKDTTTIVDGAGAQAEVDARVAQIRKEIEASDSDWDKEKLGERLAKLSGGIAVIKVGAATEVEMKERKHRIEDAIAATRAAVEEGIVPGGGAALAQIVSVLDDDLGFSGEEKVGVAIVRKALVEPLRWIAQNAGHDGYVIVQKVQGSDWGTGLDAAKGEFVDLVKSGIVDPVKVTRNAAINAASIAGLLLTTESLVVEKPAKAEPAGNGGGHGHSHGHGHQHGPGF</sequence>
<dbReference type="InterPro" id="IPR027413">
    <property type="entry name" value="GROEL-like_equatorial_sf"/>
</dbReference>
<evidence type="ECO:0000256" key="9">
    <source>
        <dbReference type="HAMAP-Rule" id="MF_00600"/>
    </source>
</evidence>
<dbReference type="NCBIfam" id="NF000592">
    <property type="entry name" value="PRK00013.1"/>
    <property type="match status" value="1"/>
</dbReference>
<comment type="function">
    <text evidence="9 11">Together with its co-chaperonin GroES, plays an essential role in assisting protein folding. The GroEL-GroES system forms a nano-cage that allows encapsulation of the non-native substrate proteins and provides a physical environment optimized to promote and accelerate protein folding.</text>
</comment>
<dbReference type="NCBIfam" id="NF009489">
    <property type="entry name" value="PRK12851.1"/>
    <property type="match status" value="1"/>
</dbReference>
<dbReference type="GO" id="GO:0042603">
    <property type="term" value="C:capsule"/>
    <property type="evidence" value="ECO:0007669"/>
    <property type="project" value="UniProtKB-SubCell"/>
</dbReference>
<accession>A0A8J3L336</accession>
<dbReference type="SUPFAM" id="SSF52029">
    <property type="entry name" value="GroEL apical domain-like"/>
    <property type="match status" value="1"/>
</dbReference>
<dbReference type="GO" id="GO:0140662">
    <property type="term" value="F:ATP-dependent protein folding chaperone"/>
    <property type="evidence" value="ECO:0007669"/>
    <property type="project" value="InterPro"/>
</dbReference>
<proteinExistence type="inferred from homology"/>
<dbReference type="PANTHER" id="PTHR45633">
    <property type="entry name" value="60 KDA HEAT SHOCK PROTEIN, MITOCHONDRIAL"/>
    <property type="match status" value="1"/>
</dbReference>
<dbReference type="PROSITE" id="PS00296">
    <property type="entry name" value="CHAPERONINS_CPN60"/>
    <property type="match status" value="1"/>
</dbReference>
<dbReference type="Gene3D" id="3.50.7.10">
    <property type="entry name" value="GroEL"/>
    <property type="match status" value="1"/>
</dbReference>
<evidence type="ECO:0000256" key="1">
    <source>
        <dbReference type="ARBA" id="ARBA00004191"/>
    </source>
</evidence>
<evidence type="ECO:0000313" key="14">
    <source>
        <dbReference type="Proteomes" id="UP000630887"/>
    </source>
</evidence>
<comment type="caution">
    <text evidence="9">Lacks conserved residue(s) required for the propagation of feature annotation.</text>
</comment>
<dbReference type="SUPFAM" id="SSF48592">
    <property type="entry name" value="GroEL equatorial domain-like"/>
    <property type="match status" value="1"/>
</dbReference>
<evidence type="ECO:0000256" key="4">
    <source>
        <dbReference type="ARBA" id="ARBA00022741"/>
    </source>
</evidence>
<dbReference type="InterPro" id="IPR002423">
    <property type="entry name" value="Cpn60/GroEL/TCP-1"/>
</dbReference>
<dbReference type="GO" id="GO:0009408">
    <property type="term" value="P:response to heat"/>
    <property type="evidence" value="ECO:0007669"/>
    <property type="project" value="UniProtKB-ARBA"/>
</dbReference>
<keyword evidence="6 9" id="KW-0143">Chaperone</keyword>
<feature type="binding site" evidence="9">
    <location>
        <position position="413"/>
    </location>
    <ligand>
        <name>ATP</name>
        <dbReference type="ChEBI" id="CHEBI:30616"/>
    </ligand>
</feature>
<evidence type="ECO:0000256" key="10">
    <source>
        <dbReference type="RuleBase" id="RU000418"/>
    </source>
</evidence>
<dbReference type="RefSeq" id="WP_203692165.1">
    <property type="nucleotide sequence ID" value="NZ_BAAALC010000027.1"/>
</dbReference>
<gene>
    <name evidence="13" type="primary">groL1</name>
    <name evidence="9" type="synonym">groEL</name>
    <name evidence="9" type="synonym">groL</name>
    <name evidence="13" type="ORF">Cco03nite_24450</name>
</gene>
<evidence type="ECO:0000256" key="6">
    <source>
        <dbReference type="ARBA" id="ARBA00023186"/>
    </source>
</evidence>
<dbReference type="InterPro" id="IPR018370">
    <property type="entry name" value="Chaperonin_Cpn60_CS"/>
</dbReference>
<dbReference type="Gene3D" id="3.30.260.10">
    <property type="entry name" value="TCP-1-like chaperonin intermediate domain"/>
    <property type="match status" value="1"/>
</dbReference>
<dbReference type="InterPro" id="IPR027409">
    <property type="entry name" value="GroEL-like_apical_dom_sf"/>
</dbReference>
<dbReference type="EMBL" id="BONI01000017">
    <property type="protein sequence ID" value="GIG05745.1"/>
    <property type="molecule type" value="Genomic_DNA"/>
</dbReference>
<evidence type="ECO:0000313" key="13">
    <source>
        <dbReference type="EMBL" id="GIG05745.1"/>
    </source>
</evidence>
<dbReference type="GO" id="GO:0042026">
    <property type="term" value="P:protein refolding"/>
    <property type="evidence" value="ECO:0007669"/>
    <property type="project" value="UniProtKB-UniRule"/>
</dbReference>